<dbReference type="InterPro" id="IPR006680">
    <property type="entry name" value="Amidohydro-rel"/>
</dbReference>
<gene>
    <name evidence="3" type="ORF">YM304_35940</name>
</gene>
<dbReference type="RefSeq" id="WP_015443155.1">
    <property type="nucleotide sequence ID" value="NC_020520.1"/>
</dbReference>
<dbReference type="Gene3D" id="3.20.20.140">
    <property type="entry name" value="Metal-dependent hydrolases"/>
    <property type="match status" value="1"/>
</dbReference>
<dbReference type="SUPFAM" id="SSF51556">
    <property type="entry name" value="Metallo-dependent hydrolases"/>
    <property type="match status" value="1"/>
</dbReference>
<dbReference type="OrthoDB" id="3189065at2"/>
<dbReference type="Proteomes" id="UP000011863">
    <property type="component" value="Chromosome"/>
</dbReference>
<dbReference type="InterPro" id="IPR011059">
    <property type="entry name" value="Metal-dep_hydrolase_composite"/>
</dbReference>
<dbReference type="PANTHER" id="PTHR43135">
    <property type="entry name" value="ALPHA-D-RIBOSE 1-METHYLPHOSPHONATE 5-TRIPHOSPHATE DIPHOSPHATASE"/>
    <property type="match status" value="1"/>
</dbReference>
<evidence type="ECO:0000313" key="3">
    <source>
        <dbReference type="EMBL" id="BAN03908.1"/>
    </source>
</evidence>
<accession>A0A6C7EH55</accession>
<dbReference type="Pfam" id="PF01979">
    <property type="entry name" value="Amidohydro_1"/>
    <property type="match status" value="1"/>
</dbReference>
<evidence type="ECO:0000259" key="2">
    <source>
        <dbReference type="Pfam" id="PF01979"/>
    </source>
</evidence>
<feature type="region of interest" description="Disordered" evidence="1">
    <location>
        <begin position="137"/>
        <end position="162"/>
    </location>
</feature>
<dbReference type="InterPro" id="IPR057744">
    <property type="entry name" value="OTAase-like"/>
</dbReference>
<name>A0A6C7EH55_ILUCY</name>
<feature type="compositionally biased region" description="Basic and acidic residues" evidence="1">
    <location>
        <begin position="151"/>
        <end position="162"/>
    </location>
</feature>
<dbReference type="GO" id="GO:0016810">
    <property type="term" value="F:hydrolase activity, acting on carbon-nitrogen (but not peptide) bonds"/>
    <property type="evidence" value="ECO:0007669"/>
    <property type="project" value="InterPro"/>
</dbReference>
<evidence type="ECO:0000313" key="4">
    <source>
        <dbReference type="Proteomes" id="UP000011863"/>
    </source>
</evidence>
<dbReference type="KEGG" id="aym:YM304_35940"/>
<proteinExistence type="predicted"/>
<dbReference type="PANTHER" id="PTHR43135:SF3">
    <property type="entry name" value="ALPHA-D-RIBOSE 1-METHYLPHOSPHONATE 5-TRIPHOSPHATE DIPHOSPHATASE"/>
    <property type="match status" value="1"/>
</dbReference>
<evidence type="ECO:0000256" key="1">
    <source>
        <dbReference type="SAM" id="MobiDB-lite"/>
    </source>
</evidence>
<dbReference type="CDD" id="cd01299">
    <property type="entry name" value="Met_dep_hydrolase_A"/>
    <property type="match status" value="1"/>
</dbReference>
<dbReference type="Gene3D" id="2.30.40.10">
    <property type="entry name" value="Urease, subunit C, domain 1"/>
    <property type="match status" value="1"/>
</dbReference>
<dbReference type="InterPro" id="IPR051781">
    <property type="entry name" value="Metallo-dep_Hydrolase"/>
</dbReference>
<reference evidence="3 4" key="1">
    <citation type="journal article" date="2013" name="Int. J. Syst. Evol. Microbiol.">
        <title>Ilumatobacter nonamiense sp. nov. and Ilumatobacter coccineum sp. nov., isolated from seashore sand.</title>
        <authorList>
            <person name="Matsumoto A."/>
            <person name="Kasai H."/>
            <person name="Matsuo Y."/>
            <person name="Shizuri Y."/>
            <person name="Ichikawa N."/>
            <person name="Fujita N."/>
            <person name="Omura S."/>
            <person name="Takahashi Y."/>
        </authorList>
    </citation>
    <scope>NUCLEOTIDE SEQUENCE [LARGE SCALE GENOMIC DNA]</scope>
    <source>
        <strain evidence="4">NBRC 103263 / KCTC 29153 / YM16-304</strain>
    </source>
</reference>
<dbReference type="AlphaFoldDB" id="A0A6C7EH55"/>
<feature type="domain" description="Amidohydrolase-related" evidence="2">
    <location>
        <begin position="60"/>
        <end position="408"/>
    </location>
</feature>
<keyword evidence="4" id="KW-1185">Reference proteome</keyword>
<keyword evidence="3" id="KW-0378">Hydrolase</keyword>
<sequence length="415" mass="44107">MSGTLITNARLFVGVDETVIADGAVLIEGDRIVWSGPTADAPDDPDVDGDVERVDVAGRFVMPGMTESHVHLSYSNAHPSQLDKQPVPIAMLDAVDNAAELLRMGFTSAISFGSAQGIDVHLRDAIDSGRVAGPRLLASDRDIGSTGSNADNKEPASEGRKRIADGPWAVRAAVREVAKSGADVVKIFLDGEELSAHAAPGVISYTDEEVEAACTEAHARGLRVACHARSAEAVKQAVRFGVDFIGHANFLDDEAVEMLAAARDRIIVGPGIAWEIQLLNRGHEIGLSRAAMVARGYQREVDETVSAVKRLREVRVPLTIGGDYGLSITPHGTNATDLQYFVELFEMGHAEALLCATRDGGKGFDPAGMVGTLEAETFADLVVVDGDPTGDVTVLQDPDRIVGVMKAGAWHHRHL</sequence>
<dbReference type="SUPFAM" id="SSF51338">
    <property type="entry name" value="Composite domain of metallo-dependent hydrolases"/>
    <property type="match status" value="1"/>
</dbReference>
<dbReference type="EMBL" id="AP012057">
    <property type="protein sequence ID" value="BAN03908.1"/>
    <property type="molecule type" value="Genomic_DNA"/>
</dbReference>
<dbReference type="InterPro" id="IPR032466">
    <property type="entry name" value="Metal_Hydrolase"/>
</dbReference>
<protein>
    <submittedName>
        <fullName evidence="3">Putative hydrolase</fullName>
    </submittedName>
</protein>
<organism evidence="3 4">
    <name type="scientific">Ilumatobacter coccineus (strain NBRC 103263 / KCTC 29153 / YM16-304)</name>
    <dbReference type="NCBI Taxonomy" id="1313172"/>
    <lineage>
        <taxon>Bacteria</taxon>
        <taxon>Bacillati</taxon>
        <taxon>Actinomycetota</taxon>
        <taxon>Acidimicrobiia</taxon>
        <taxon>Acidimicrobiales</taxon>
        <taxon>Ilumatobacteraceae</taxon>
        <taxon>Ilumatobacter</taxon>
    </lineage>
</organism>